<accession>A0ABX1C6E7</accession>
<keyword evidence="1" id="KW-0547">Nucleotide-binding</keyword>
<reference evidence="5 6" key="1">
    <citation type="submission" date="2020-03" db="EMBL/GenBank/DDBJ databases">
        <title>Draft genome of Streptomyces sp. ventii, isolated from the Axial Seamount in the Pacific Ocean, and resequencing of the two type strains Streptomyces lonarensis strain NCL 716 and Streptomyces bohaiensis strain 11A07.</title>
        <authorList>
            <person name="Loughran R.M."/>
            <person name="Pfannmuller K.M."/>
            <person name="Wasson B.J."/>
            <person name="Deadmond M.C."/>
            <person name="Paddock B.E."/>
            <person name="Koyack M.J."/>
            <person name="Gallegos D.A."/>
            <person name="Mitchell E.A."/>
            <person name="Ushijima B."/>
            <person name="Saw J.H."/>
            <person name="Mcphail K.L."/>
            <person name="Videau P."/>
        </authorList>
    </citation>
    <scope>NUCLEOTIDE SEQUENCE [LARGE SCALE GENOMIC DNA]</scope>
    <source>
        <strain evidence="5 6">11A07</strain>
    </source>
</reference>
<sequence length="958" mass="99889">MIHGRHPQLAALVGQATAARSGEVRCVVLAAPPGHGKSRLLNALLAHDVCAGMRVCRLPSGGSVALPEATGLRSRPLVLALDDAHECDEPSLRRITLLLRPAAPRPLLIVLCRRSGAPPRAPRGWADLLAQPSATVLPLPPLDADAVRGLAEETFGGPAHPRFAAAVTDAVSGHPGTAVRLLRALRAAGLDADEAGARQAAEIGGELTARAALRLLEREPDDARRVATALAVLTEARTHAGADAVVGTEARAGIETDVDTEDGAGTRVVAALADVDTARVGDVARFLRHAGAAAPDGGCALHPAVRTALLARLGPRRGPLHARAALLLSDHGRPAEEVARHLAHAPAAEGRWATAVLRRAAAEAERRGGRADAARYLHRVLETEPDDTAARVRLALVTSLDTPFGAIPHFRAALAEAREPALRAAIAVQYAMACISVALPEACRSEAVEALEAGWSALRSGPGADPRLGDQVRAVLLLMGSPVRDAAADPPRPTGATVAATTHPHGADRIQTAALSALHTALAGRSRQGALADARQVQAGPGRRQPPWLHFTLAATFALADETERAHQALDAMLHQGGDRPSPWLRAFAAAMRSLVLQRGGAVLAAAGEARASLADARTAADALARGHGGDEGTAGTRRMLAQAVLAAVHVDRGEPRRAWRVLNEEGRTEPDDCALTALLCLHTRARAYWAAGHPVPALALLRQCGLAQDGAGALNPVIVPWWTDACLVLAELGRPAEGRPLAEQGAERARLWDTPRARGLAALAQGALTPGSVGLDLLAESVHHLADSPAVTEHARAQHRFGVALLVHGDEAGARDRLRRAAGLAVECGALALAERSRRALATAGGRPGRGTGRPPVGLLTSSELRVAGLAISGAGNRDIARQLFVTVRTVESHLTNVYRKLGVHRRDQLGAALRAVRGGKGLPGERADAWGDRRDGLPATPRRARPSAQPHLGGTR</sequence>
<evidence type="ECO:0000313" key="5">
    <source>
        <dbReference type="EMBL" id="NJQ14761.1"/>
    </source>
</evidence>
<comment type="caution">
    <text evidence="5">The sequence shown here is derived from an EMBL/GenBank/DDBJ whole genome shotgun (WGS) entry which is preliminary data.</text>
</comment>
<evidence type="ECO:0000256" key="1">
    <source>
        <dbReference type="ARBA" id="ARBA00022741"/>
    </source>
</evidence>
<feature type="compositionally biased region" description="Basic and acidic residues" evidence="3">
    <location>
        <begin position="925"/>
        <end position="938"/>
    </location>
</feature>
<dbReference type="SMART" id="SM00421">
    <property type="entry name" value="HTH_LUXR"/>
    <property type="match status" value="1"/>
</dbReference>
<dbReference type="CDD" id="cd06170">
    <property type="entry name" value="LuxR_C_like"/>
    <property type="match status" value="1"/>
</dbReference>
<dbReference type="SUPFAM" id="SSF46894">
    <property type="entry name" value="C-terminal effector domain of the bipartite response regulators"/>
    <property type="match status" value="1"/>
</dbReference>
<evidence type="ECO:0000256" key="3">
    <source>
        <dbReference type="SAM" id="MobiDB-lite"/>
    </source>
</evidence>
<evidence type="ECO:0000313" key="6">
    <source>
        <dbReference type="Proteomes" id="UP000727056"/>
    </source>
</evidence>
<feature type="region of interest" description="Disordered" evidence="3">
    <location>
        <begin position="920"/>
        <end position="958"/>
    </location>
</feature>
<dbReference type="PROSITE" id="PS50043">
    <property type="entry name" value="HTH_LUXR_2"/>
    <property type="match status" value="1"/>
</dbReference>
<dbReference type="PANTHER" id="PTHR16305:SF35">
    <property type="entry name" value="TRANSCRIPTIONAL ACTIVATOR DOMAIN"/>
    <property type="match status" value="1"/>
</dbReference>
<gene>
    <name evidence="5" type="ORF">HCN52_07335</name>
</gene>
<dbReference type="PRINTS" id="PR00038">
    <property type="entry name" value="HTHLUXR"/>
</dbReference>
<dbReference type="InterPro" id="IPR027417">
    <property type="entry name" value="P-loop_NTPase"/>
</dbReference>
<dbReference type="PROSITE" id="PS00622">
    <property type="entry name" value="HTH_LUXR_1"/>
    <property type="match status" value="1"/>
</dbReference>
<evidence type="ECO:0000259" key="4">
    <source>
        <dbReference type="PROSITE" id="PS50043"/>
    </source>
</evidence>
<dbReference type="SUPFAM" id="SSF52540">
    <property type="entry name" value="P-loop containing nucleoside triphosphate hydrolases"/>
    <property type="match status" value="1"/>
</dbReference>
<dbReference type="RefSeq" id="WP_168087552.1">
    <property type="nucleotide sequence ID" value="NZ_JAAVJC010000037.1"/>
</dbReference>
<dbReference type="InterPro" id="IPR036388">
    <property type="entry name" value="WH-like_DNA-bd_sf"/>
</dbReference>
<feature type="domain" description="HTH luxR-type" evidence="4">
    <location>
        <begin position="854"/>
        <end position="919"/>
    </location>
</feature>
<organism evidence="5 6">
    <name type="scientific">Streptomyces bohaiensis</name>
    <dbReference type="NCBI Taxonomy" id="1431344"/>
    <lineage>
        <taxon>Bacteria</taxon>
        <taxon>Bacillati</taxon>
        <taxon>Actinomycetota</taxon>
        <taxon>Actinomycetes</taxon>
        <taxon>Kitasatosporales</taxon>
        <taxon>Streptomycetaceae</taxon>
        <taxon>Streptomyces</taxon>
    </lineage>
</organism>
<name>A0ABX1C6E7_9ACTN</name>
<dbReference type="InterPro" id="IPR016032">
    <property type="entry name" value="Sig_transdc_resp-reg_C-effctor"/>
</dbReference>
<dbReference type="Gene3D" id="1.10.10.10">
    <property type="entry name" value="Winged helix-like DNA-binding domain superfamily/Winged helix DNA-binding domain"/>
    <property type="match status" value="1"/>
</dbReference>
<dbReference type="EMBL" id="JAAVJC010000037">
    <property type="protein sequence ID" value="NJQ14761.1"/>
    <property type="molecule type" value="Genomic_DNA"/>
</dbReference>
<evidence type="ECO:0000256" key="2">
    <source>
        <dbReference type="ARBA" id="ARBA00022840"/>
    </source>
</evidence>
<keyword evidence="6" id="KW-1185">Reference proteome</keyword>
<dbReference type="Proteomes" id="UP000727056">
    <property type="component" value="Unassembled WGS sequence"/>
</dbReference>
<keyword evidence="2" id="KW-0067">ATP-binding</keyword>
<dbReference type="PANTHER" id="PTHR16305">
    <property type="entry name" value="TESTICULAR SOLUBLE ADENYLYL CYCLASE"/>
    <property type="match status" value="1"/>
</dbReference>
<dbReference type="InterPro" id="IPR000792">
    <property type="entry name" value="Tscrpt_reg_LuxR_C"/>
</dbReference>
<protein>
    <submittedName>
        <fullName evidence="5">LuxR family transcriptional regulator</fullName>
    </submittedName>
</protein>
<dbReference type="Pfam" id="PF00196">
    <property type="entry name" value="GerE"/>
    <property type="match status" value="1"/>
</dbReference>
<proteinExistence type="predicted"/>